<evidence type="ECO:0000313" key="2">
    <source>
        <dbReference type="Proteomes" id="UP000593561"/>
    </source>
</evidence>
<dbReference type="AlphaFoldDB" id="A0A7J8RYM6"/>
<sequence length="73" mass="8239">MSTSGNNEDCVGCPTSGHNTKKVWFKENEDNITEMIVDPVSAETVSWKDFLLGNYVESMEGIRGDDKENFDFE</sequence>
<name>A0A7J8RYM6_GOSDV</name>
<dbReference type="EMBL" id="JABFAC010000007">
    <property type="protein sequence ID" value="MBA0618432.1"/>
    <property type="molecule type" value="Genomic_DNA"/>
</dbReference>
<organism evidence="1 2">
    <name type="scientific">Gossypium davidsonii</name>
    <name type="common">Davidson's cotton</name>
    <name type="synonym">Gossypium klotzschianum subsp. davidsonii</name>
    <dbReference type="NCBI Taxonomy" id="34287"/>
    <lineage>
        <taxon>Eukaryota</taxon>
        <taxon>Viridiplantae</taxon>
        <taxon>Streptophyta</taxon>
        <taxon>Embryophyta</taxon>
        <taxon>Tracheophyta</taxon>
        <taxon>Spermatophyta</taxon>
        <taxon>Magnoliopsida</taxon>
        <taxon>eudicotyledons</taxon>
        <taxon>Gunneridae</taxon>
        <taxon>Pentapetalae</taxon>
        <taxon>rosids</taxon>
        <taxon>malvids</taxon>
        <taxon>Malvales</taxon>
        <taxon>Malvaceae</taxon>
        <taxon>Malvoideae</taxon>
        <taxon>Gossypium</taxon>
    </lineage>
</organism>
<keyword evidence="2" id="KW-1185">Reference proteome</keyword>
<dbReference type="Proteomes" id="UP000593561">
    <property type="component" value="Unassembled WGS sequence"/>
</dbReference>
<reference evidence="1 2" key="1">
    <citation type="journal article" date="2019" name="Genome Biol. Evol.">
        <title>Insights into the evolution of the New World diploid cottons (Gossypium, subgenus Houzingenia) based on genome sequencing.</title>
        <authorList>
            <person name="Grover C.E."/>
            <person name="Arick M.A. 2nd"/>
            <person name="Thrash A."/>
            <person name="Conover J.L."/>
            <person name="Sanders W.S."/>
            <person name="Peterson D.G."/>
            <person name="Frelichowski J.E."/>
            <person name="Scheffler J.A."/>
            <person name="Scheffler B.E."/>
            <person name="Wendel J.F."/>
        </authorList>
    </citation>
    <scope>NUCLEOTIDE SEQUENCE [LARGE SCALE GENOMIC DNA]</scope>
    <source>
        <strain evidence="1">27</strain>
        <tissue evidence="1">Leaf</tissue>
    </source>
</reference>
<evidence type="ECO:0000313" key="1">
    <source>
        <dbReference type="EMBL" id="MBA0618432.1"/>
    </source>
</evidence>
<comment type="caution">
    <text evidence="1">The sequence shown here is derived from an EMBL/GenBank/DDBJ whole genome shotgun (WGS) entry which is preliminary data.</text>
</comment>
<accession>A0A7J8RYM6</accession>
<proteinExistence type="predicted"/>
<gene>
    <name evidence="1" type="ORF">Godav_027784</name>
</gene>
<protein>
    <submittedName>
        <fullName evidence="1">Uncharacterized protein</fullName>
    </submittedName>
</protein>